<gene>
    <name evidence="1" type="ORF">CR513_51023</name>
</gene>
<accession>A0A371EV35</accession>
<proteinExistence type="predicted"/>
<dbReference type="AlphaFoldDB" id="A0A371EV35"/>
<evidence type="ECO:0000313" key="1">
    <source>
        <dbReference type="EMBL" id="RDX69819.1"/>
    </source>
</evidence>
<reference evidence="1" key="1">
    <citation type="submission" date="2018-05" db="EMBL/GenBank/DDBJ databases">
        <title>Draft genome of Mucuna pruriens seed.</title>
        <authorList>
            <person name="Nnadi N.E."/>
            <person name="Vos R."/>
            <person name="Hasami M.H."/>
            <person name="Devisetty U.K."/>
            <person name="Aguiy J.C."/>
        </authorList>
    </citation>
    <scope>NUCLEOTIDE SEQUENCE [LARGE SCALE GENOMIC DNA]</scope>
    <source>
        <strain evidence="1">JCA_2017</strain>
    </source>
</reference>
<dbReference type="EMBL" id="QJKJ01011951">
    <property type="protein sequence ID" value="RDX69819.1"/>
    <property type="molecule type" value="Genomic_DNA"/>
</dbReference>
<dbReference type="OrthoDB" id="601557at2759"/>
<sequence length="80" mass="9033">MYDDDNGDVGLITNIKNPIWDPIFKNMEEEQLKAFIALVDGKINACDHRNNMLKNNNQSEANFSFMQNMAQASASSSYLS</sequence>
<feature type="non-terminal residue" evidence="1">
    <location>
        <position position="1"/>
    </location>
</feature>
<evidence type="ECO:0000313" key="2">
    <source>
        <dbReference type="Proteomes" id="UP000257109"/>
    </source>
</evidence>
<dbReference type="Proteomes" id="UP000257109">
    <property type="component" value="Unassembled WGS sequence"/>
</dbReference>
<organism evidence="1 2">
    <name type="scientific">Mucuna pruriens</name>
    <name type="common">Velvet bean</name>
    <name type="synonym">Dolichos pruriens</name>
    <dbReference type="NCBI Taxonomy" id="157652"/>
    <lineage>
        <taxon>Eukaryota</taxon>
        <taxon>Viridiplantae</taxon>
        <taxon>Streptophyta</taxon>
        <taxon>Embryophyta</taxon>
        <taxon>Tracheophyta</taxon>
        <taxon>Spermatophyta</taxon>
        <taxon>Magnoliopsida</taxon>
        <taxon>eudicotyledons</taxon>
        <taxon>Gunneridae</taxon>
        <taxon>Pentapetalae</taxon>
        <taxon>rosids</taxon>
        <taxon>fabids</taxon>
        <taxon>Fabales</taxon>
        <taxon>Fabaceae</taxon>
        <taxon>Papilionoideae</taxon>
        <taxon>50 kb inversion clade</taxon>
        <taxon>NPAAA clade</taxon>
        <taxon>indigoferoid/millettioid clade</taxon>
        <taxon>Phaseoleae</taxon>
        <taxon>Mucuna</taxon>
    </lineage>
</organism>
<protein>
    <submittedName>
        <fullName evidence="1">Uncharacterized protein</fullName>
    </submittedName>
</protein>
<comment type="caution">
    <text evidence="1">The sequence shown here is derived from an EMBL/GenBank/DDBJ whole genome shotgun (WGS) entry which is preliminary data.</text>
</comment>
<name>A0A371EV35_MUCPR</name>
<keyword evidence="2" id="KW-1185">Reference proteome</keyword>